<evidence type="ECO:0000256" key="1">
    <source>
        <dbReference type="ARBA" id="ARBA00005417"/>
    </source>
</evidence>
<accession>A0ABX0AEV6</accession>
<dbReference type="Gene3D" id="3.40.50.300">
    <property type="entry name" value="P-loop containing nucleotide triphosphate hydrolases"/>
    <property type="match status" value="1"/>
</dbReference>
<protein>
    <submittedName>
        <fullName evidence="6">ABC transporter ATP-binding protein</fullName>
    </submittedName>
</protein>
<dbReference type="RefSeq" id="WP_162350806.1">
    <property type="nucleotide sequence ID" value="NZ_QOVG01000012.1"/>
</dbReference>
<gene>
    <name evidence="6" type="ORF">DT603_14965</name>
</gene>
<dbReference type="Pfam" id="PF14524">
    <property type="entry name" value="Wzt_C"/>
    <property type="match status" value="1"/>
</dbReference>
<sequence length="418" mass="46186">MGEITVSGLGKAYRQYPSQWSRLAEWLSFDSRAKQHVEHWVLRDVDFRVGAGEAVGIVGNNGAGKSTLLKLITGTLKPTSGEVTTTGRISALLELGMGFHPDFTGRQNAIMGGQLQGLSVEEIAQVMPAIEAFAEIGAYMDQPIRTYSSGMQIRLAFSVATAMRPDILIVDEALSVGDSYFQHKSFERIREFQRAGTTLLIVSHDRYAIQTICDKAILLQEGRVKMQGNPVDILDYYNALMAEREHQTVQQKVLDDGRISTISGTGQARVETLRLVNSEGMPVEAVEVGDTVTLEVGVRIHAALDRLVLGFMIKDRFGQAIYGINTHRLKQAIENPPPGELIVYRFEFPARIGKGSYSVSLSLSREDSHISQNYEWRDNALIFHMYNAKQEDFVGYAWLGAQTSVQRDASAGVDGAPQ</sequence>
<evidence type="ECO:0000313" key="7">
    <source>
        <dbReference type="Proteomes" id="UP001429354"/>
    </source>
</evidence>
<dbReference type="InterPro" id="IPR003439">
    <property type="entry name" value="ABC_transporter-like_ATP-bd"/>
</dbReference>
<name>A0ABX0AEV6_9GAMM</name>
<dbReference type="Pfam" id="PF00005">
    <property type="entry name" value="ABC_tran"/>
    <property type="match status" value="1"/>
</dbReference>
<dbReference type="PANTHER" id="PTHR46743:SF2">
    <property type="entry name" value="TEICHOIC ACIDS EXPORT ATP-BINDING PROTEIN TAGH"/>
    <property type="match status" value="1"/>
</dbReference>
<dbReference type="InterPro" id="IPR029439">
    <property type="entry name" value="Wzt_C"/>
</dbReference>
<dbReference type="EMBL" id="QOVG01000012">
    <property type="protein sequence ID" value="NDK40142.1"/>
    <property type="molecule type" value="Genomic_DNA"/>
</dbReference>
<evidence type="ECO:0000259" key="5">
    <source>
        <dbReference type="PROSITE" id="PS50893"/>
    </source>
</evidence>
<organism evidence="6 7">
    <name type="scientific">Pseudoxanthomonas gei</name>
    <dbReference type="NCBI Taxonomy" id="1383030"/>
    <lineage>
        <taxon>Bacteria</taxon>
        <taxon>Pseudomonadati</taxon>
        <taxon>Pseudomonadota</taxon>
        <taxon>Gammaproteobacteria</taxon>
        <taxon>Lysobacterales</taxon>
        <taxon>Lysobacteraceae</taxon>
        <taxon>Pseudoxanthomonas</taxon>
    </lineage>
</organism>
<comment type="caution">
    <text evidence="6">The sequence shown here is derived from an EMBL/GenBank/DDBJ whole genome shotgun (WGS) entry which is preliminary data.</text>
</comment>
<dbReference type="InterPro" id="IPR050683">
    <property type="entry name" value="Bact_Polysacc_Export_ATP-bd"/>
</dbReference>
<dbReference type="InterPro" id="IPR015860">
    <property type="entry name" value="ABC_transpr_TagH-like"/>
</dbReference>
<dbReference type="Proteomes" id="UP001429354">
    <property type="component" value="Unassembled WGS sequence"/>
</dbReference>
<evidence type="ECO:0000313" key="6">
    <source>
        <dbReference type="EMBL" id="NDK40142.1"/>
    </source>
</evidence>
<keyword evidence="3" id="KW-0547">Nucleotide-binding</keyword>
<keyword evidence="7" id="KW-1185">Reference proteome</keyword>
<dbReference type="PROSITE" id="PS50893">
    <property type="entry name" value="ABC_TRANSPORTER_2"/>
    <property type="match status" value="1"/>
</dbReference>
<evidence type="ECO:0000256" key="3">
    <source>
        <dbReference type="ARBA" id="ARBA00022741"/>
    </source>
</evidence>
<keyword evidence="4 6" id="KW-0067">ATP-binding</keyword>
<dbReference type="SMART" id="SM00382">
    <property type="entry name" value="AAA"/>
    <property type="match status" value="1"/>
</dbReference>
<dbReference type="GO" id="GO:0005524">
    <property type="term" value="F:ATP binding"/>
    <property type="evidence" value="ECO:0007669"/>
    <property type="project" value="UniProtKB-KW"/>
</dbReference>
<reference evidence="6 7" key="1">
    <citation type="submission" date="2018-07" db="EMBL/GenBank/DDBJ databases">
        <title>Whole genome Sequencing of Pseudoxanthomonas gei KCTC 32298 (T).</title>
        <authorList>
            <person name="Kumar S."/>
            <person name="Bansal K."/>
            <person name="Kaur A."/>
            <person name="Patil P."/>
            <person name="Sharma S."/>
            <person name="Patil P.B."/>
        </authorList>
    </citation>
    <scope>NUCLEOTIDE SEQUENCE [LARGE SCALE GENOMIC DNA]</scope>
    <source>
        <strain evidence="6 7">KCTC 32298</strain>
    </source>
</reference>
<keyword evidence="2" id="KW-0813">Transport</keyword>
<evidence type="ECO:0000256" key="4">
    <source>
        <dbReference type="ARBA" id="ARBA00022840"/>
    </source>
</evidence>
<dbReference type="CDD" id="cd10147">
    <property type="entry name" value="Wzt_C-like"/>
    <property type="match status" value="1"/>
</dbReference>
<evidence type="ECO:0000256" key="2">
    <source>
        <dbReference type="ARBA" id="ARBA00022448"/>
    </source>
</evidence>
<dbReference type="InterPro" id="IPR003593">
    <property type="entry name" value="AAA+_ATPase"/>
</dbReference>
<dbReference type="InterPro" id="IPR027417">
    <property type="entry name" value="P-loop_NTPase"/>
</dbReference>
<feature type="domain" description="ABC transporter" evidence="5">
    <location>
        <begin position="27"/>
        <end position="246"/>
    </location>
</feature>
<comment type="similarity">
    <text evidence="1">Belongs to the ABC transporter superfamily.</text>
</comment>
<proteinExistence type="inferred from homology"/>
<dbReference type="CDD" id="cd03220">
    <property type="entry name" value="ABC_KpsT_Wzt"/>
    <property type="match status" value="1"/>
</dbReference>
<dbReference type="PANTHER" id="PTHR46743">
    <property type="entry name" value="TEICHOIC ACIDS EXPORT ATP-BINDING PROTEIN TAGH"/>
    <property type="match status" value="1"/>
</dbReference>
<dbReference type="Gene3D" id="2.70.50.60">
    <property type="entry name" value="abc- transporter (atp binding component) like domain"/>
    <property type="match status" value="1"/>
</dbReference>
<dbReference type="SUPFAM" id="SSF52540">
    <property type="entry name" value="P-loop containing nucleoside triphosphate hydrolases"/>
    <property type="match status" value="1"/>
</dbReference>